<dbReference type="EMBL" id="JAWHQM010000002">
    <property type="protein sequence ID" value="KAK5625496.1"/>
    <property type="molecule type" value="Genomic_DNA"/>
</dbReference>
<evidence type="ECO:0000256" key="1">
    <source>
        <dbReference type="SAM" id="MobiDB-lite"/>
    </source>
</evidence>
<reference evidence="2 3" key="1">
    <citation type="submission" date="2023-10" db="EMBL/GenBank/DDBJ databases">
        <title>Draft genome sequence of Xylaria bambusicola isolate GMP-LS, the root and basal stem rot pathogen of sugarcane in Indonesia.</title>
        <authorList>
            <person name="Selvaraj P."/>
            <person name="Muralishankar V."/>
            <person name="Muruganantham S."/>
            <person name="Sp S."/>
            <person name="Haryani S."/>
            <person name="Lau K.J.X."/>
            <person name="Naqvi N.I."/>
        </authorList>
    </citation>
    <scope>NUCLEOTIDE SEQUENCE [LARGE SCALE GENOMIC DNA]</scope>
    <source>
        <strain evidence="2">GMP-LS</strain>
    </source>
</reference>
<feature type="compositionally biased region" description="Low complexity" evidence="1">
    <location>
        <begin position="7"/>
        <end position="21"/>
    </location>
</feature>
<proteinExistence type="predicted"/>
<comment type="caution">
    <text evidence="2">The sequence shown here is derived from an EMBL/GenBank/DDBJ whole genome shotgun (WGS) entry which is preliminary data.</text>
</comment>
<name>A0AAN7UH04_9PEZI</name>
<sequence length="61" mass="6579">MSFVENPPTSSKPTPKKFTGSDTRQSRVPPLSRGGTQSRGRSTSGRGRPSGLVRPRARGLR</sequence>
<gene>
    <name evidence="2" type="ORF">RRF57_001212</name>
</gene>
<feature type="region of interest" description="Disordered" evidence="1">
    <location>
        <begin position="1"/>
        <end position="61"/>
    </location>
</feature>
<dbReference type="Proteomes" id="UP001305414">
    <property type="component" value="Unassembled WGS sequence"/>
</dbReference>
<protein>
    <submittedName>
        <fullName evidence="2">Uncharacterized protein</fullName>
    </submittedName>
</protein>
<accession>A0AAN7UH04</accession>
<dbReference type="AlphaFoldDB" id="A0AAN7UH04"/>
<evidence type="ECO:0000313" key="2">
    <source>
        <dbReference type="EMBL" id="KAK5625496.1"/>
    </source>
</evidence>
<organism evidence="2 3">
    <name type="scientific">Xylaria bambusicola</name>
    <dbReference type="NCBI Taxonomy" id="326684"/>
    <lineage>
        <taxon>Eukaryota</taxon>
        <taxon>Fungi</taxon>
        <taxon>Dikarya</taxon>
        <taxon>Ascomycota</taxon>
        <taxon>Pezizomycotina</taxon>
        <taxon>Sordariomycetes</taxon>
        <taxon>Xylariomycetidae</taxon>
        <taxon>Xylariales</taxon>
        <taxon>Xylariaceae</taxon>
        <taxon>Xylaria</taxon>
    </lineage>
</organism>
<evidence type="ECO:0000313" key="3">
    <source>
        <dbReference type="Proteomes" id="UP001305414"/>
    </source>
</evidence>
<keyword evidence="3" id="KW-1185">Reference proteome</keyword>
<feature type="compositionally biased region" description="Low complexity" evidence="1">
    <location>
        <begin position="32"/>
        <end position="51"/>
    </location>
</feature>